<organism evidence="1 2">
    <name type="scientific">Rhynocoris fuscipes</name>
    <dbReference type="NCBI Taxonomy" id="488301"/>
    <lineage>
        <taxon>Eukaryota</taxon>
        <taxon>Metazoa</taxon>
        <taxon>Ecdysozoa</taxon>
        <taxon>Arthropoda</taxon>
        <taxon>Hexapoda</taxon>
        <taxon>Insecta</taxon>
        <taxon>Pterygota</taxon>
        <taxon>Neoptera</taxon>
        <taxon>Paraneoptera</taxon>
        <taxon>Hemiptera</taxon>
        <taxon>Heteroptera</taxon>
        <taxon>Panheteroptera</taxon>
        <taxon>Cimicomorpha</taxon>
        <taxon>Reduviidae</taxon>
        <taxon>Harpactorinae</taxon>
        <taxon>Harpactorini</taxon>
        <taxon>Rhynocoris</taxon>
    </lineage>
</organism>
<sequence length="229" mass="26698">MLSIQKRNQWFKEVAKVEKAFNCTYQRIINRERFTLMLGVKMWTPVVAEIMKIIEEQWRELFWEKRAKNYGPAQNDSHSNLICSLKWSRWLGFLLHELRKEEMIFCKRQMGGGSVVIGYNHSTDIVSNSKQLIFCKRQMGGGSVVIGYNHSTDIVSNSKQLIFCKRQMGSGSVVIGYNHSTDIVSNSKQYLSLIEYQLKRYFERVRNENVLFQEDNAPVNTAKNGKRVL</sequence>
<reference evidence="1 2" key="1">
    <citation type="submission" date="2022-12" db="EMBL/GenBank/DDBJ databases">
        <title>Chromosome-level genome assembly of true bugs.</title>
        <authorList>
            <person name="Ma L."/>
            <person name="Li H."/>
        </authorList>
    </citation>
    <scope>NUCLEOTIDE SEQUENCE [LARGE SCALE GENOMIC DNA]</scope>
    <source>
        <strain evidence="1">Lab_2022b</strain>
    </source>
</reference>
<gene>
    <name evidence="1" type="ORF">O3M35_004027</name>
</gene>
<evidence type="ECO:0000313" key="2">
    <source>
        <dbReference type="Proteomes" id="UP001461498"/>
    </source>
</evidence>
<dbReference type="EMBL" id="JAPXFL010000013">
    <property type="protein sequence ID" value="KAK9498149.1"/>
    <property type="molecule type" value="Genomic_DNA"/>
</dbReference>
<keyword evidence="2" id="KW-1185">Reference proteome</keyword>
<protein>
    <submittedName>
        <fullName evidence="1">Uncharacterized protein</fullName>
    </submittedName>
</protein>
<dbReference type="Proteomes" id="UP001461498">
    <property type="component" value="Unassembled WGS sequence"/>
</dbReference>
<accession>A0AAW1CKX1</accession>
<evidence type="ECO:0000313" key="1">
    <source>
        <dbReference type="EMBL" id="KAK9498149.1"/>
    </source>
</evidence>
<comment type="caution">
    <text evidence="1">The sequence shown here is derived from an EMBL/GenBank/DDBJ whole genome shotgun (WGS) entry which is preliminary data.</text>
</comment>
<name>A0AAW1CKX1_9HEMI</name>
<dbReference type="AlphaFoldDB" id="A0AAW1CKX1"/>
<proteinExistence type="predicted"/>